<comment type="caution">
    <text evidence="2">The sequence shown here is derived from an EMBL/GenBank/DDBJ whole genome shotgun (WGS) entry which is preliminary data.</text>
</comment>
<reference evidence="2 3" key="1">
    <citation type="submission" date="2013-05" db="EMBL/GenBank/DDBJ databases">
        <authorList>
            <person name="Harkins D.M."/>
            <person name="Durkin A.S."/>
            <person name="Brinkac L.M."/>
            <person name="Haft D.H."/>
            <person name="Selengut J.D."/>
            <person name="Sanka R."/>
            <person name="DePew J."/>
            <person name="Purushe J."/>
            <person name="Hartskeerl R.A."/>
            <person name="Ahmed A."/>
            <person name="van der Linden H."/>
            <person name="Goris M.G.A."/>
            <person name="Vinetz J.M."/>
            <person name="Sutton G.G."/>
            <person name="Nierman W.C."/>
            <person name="Fouts D.E."/>
        </authorList>
    </citation>
    <scope>NUCLEOTIDE SEQUENCE [LARGE SCALE GENOMIC DNA]</scope>
    <source>
        <strain evidence="2 3">10</strain>
    </source>
</reference>
<dbReference type="EMBL" id="AHMM02000006">
    <property type="protein sequence ID" value="EQA38761.1"/>
    <property type="molecule type" value="Genomic_DNA"/>
</dbReference>
<feature type="region of interest" description="Disordered" evidence="1">
    <location>
        <begin position="23"/>
        <end position="56"/>
    </location>
</feature>
<dbReference type="AlphaFoldDB" id="V6HEF8"/>
<accession>V6HEF8</accession>
<sequence>MRQAKSGISNGGKDSILLIVHSAGSEKSLCNGNGTKEASRSKEMSHSESEPMLEAS</sequence>
<evidence type="ECO:0000256" key="1">
    <source>
        <dbReference type="SAM" id="MobiDB-lite"/>
    </source>
</evidence>
<protein>
    <submittedName>
        <fullName evidence="2">Uncharacterized protein</fullName>
    </submittedName>
</protein>
<gene>
    <name evidence="2" type="ORF">LEP1GSC047_2225</name>
</gene>
<feature type="compositionally biased region" description="Basic and acidic residues" evidence="1">
    <location>
        <begin position="37"/>
        <end position="49"/>
    </location>
</feature>
<evidence type="ECO:0000313" key="3">
    <source>
        <dbReference type="Proteomes" id="UP000018719"/>
    </source>
</evidence>
<name>V6HEF8_9LEPT</name>
<evidence type="ECO:0000313" key="2">
    <source>
        <dbReference type="EMBL" id="EQA38761.1"/>
    </source>
</evidence>
<proteinExistence type="predicted"/>
<dbReference type="Proteomes" id="UP000018719">
    <property type="component" value="Unassembled WGS sequence"/>
</dbReference>
<organism evidence="2 3">
    <name type="scientific">Leptospira inadai serovar Lyme str. 10</name>
    <dbReference type="NCBI Taxonomy" id="1049790"/>
    <lineage>
        <taxon>Bacteria</taxon>
        <taxon>Pseudomonadati</taxon>
        <taxon>Spirochaetota</taxon>
        <taxon>Spirochaetia</taxon>
        <taxon>Leptospirales</taxon>
        <taxon>Leptospiraceae</taxon>
        <taxon>Leptospira</taxon>
    </lineage>
</organism>